<proteinExistence type="predicted"/>
<dbReference type="InterPro" id="IPR028994">
    <property type="entry name" value="Integrin_alpha_N"/>
</dbReference>
<reference evidence="1" key="1">
    <citation type="journal article" date="2014" name="Int. J. Syst. Evol. Microbiol.">
        <title>Complete genome of a new Firmicutes species belonging to the dominant human colonic microbiota ('Ruminococcus bicirculans') reveals two chromosomes and a selective capacity to utilize plant glucans.</title>
        <authorList>
            <consortium name="NISC Comparative Sequencing Program"/>
            <person name="Wegmann U."/>
            <person name="Louis P."/>
            <person name="Goesmann A."/>
            <person name="Henrissat B."/>
            <person name="Duncan S.H."/>
            <person name="Flint H.J."/>
        </authorList>
    </citation>
    <scope>NUCLEOTIDE SEQUENCE</scope>
    <source>
        <strain evidence="1">CECT 8869</strain>
    </source>
</reference>
<dbReference type="Proteomes" id="UP001168579">
    <property type="component" value="Unassembled WGS sequence"/>
</dbReference>
<dbReference type="SUPFAM" id="SSF69318">
    <property type="entry name" value="Integrin alpha N-terminal domain"/>
    <property type="match status" value="1"/>
</dbReference>
<sequence length="46" mass="5158">MESINTWNTGIALADINNDGFLDIYVCSAMLNEEENKKTFSSLTKD</sequence>
<organism evidence="1 2">
    <name type="scientific">Maribacter confluentis</name>
    <dbReference type="NCBI Taxonomy" id="1656093"/>
    <lineage>
        <taxon>Bacteria</taxon>
        <taxon>Pseudomonadati</taxon>
        <taxon>Bacteroidota</taxon>
        <taxon>Flavobacteriia</taxon>
        <taxon>Flavobacteriales</taxon>
        <taxon>Flavobacteriaceae</taxon>
        <taxon>Maribacter</taxon>
    </lineage>
</organism>
<gene>
    <name evidence="1" type="ORF">Q2T41_16600</name>
</gene>
<evidence type="ECO:0000313" key="1">
    <source>
        <dbReference type="EMBL" id="MDO1514275.1"/>
    </source>
</evidence>
<evidence type="ECO:0000313" key="2">
    <source>
        <dbReference type="Proteomes" id="UP001168579"/>
    </source>
</evidence>
<keyword evidence="2" id="KW-1185">Reference proteome</keyword>
<reference evidence="1" key="2">
    <citation type="submission" date="2023-06" db="EMBL/GenBank/DDBJ databases">
        <authorList>
            <person name="Lucena T."/>
            <person name="Sun Q."/>
        </authorList>
    </citation>
    <scope>NUCLEOTIDE SEQUENCE</scope>
    <source>
        <strain evidence="1">CECT 8869</strain>
    </source>
</reference>
<name>A0ABT8RTW3_9FLAO</name>
<protein>
    <submittedName>
        <fullName evidence="1">VCBS repeat-containing protein</fullName>
    </submittedName>
</protein>
<accession>A0ABT8RTW3</accession>
<dbReference type="EMBL" id="JAUKUC010000001">
    <property type="protein sequence ID" value="MDO1514275.1"/>
    <property type="molecule type" value="Genomic_DNA"/>
</dbReference>
<comment type="caution">
    <text evidence="1">The sequence shown here is derived from an EMBL/GenBank/DDBJ whole genome shotgun (WGS) entry which is preliminary data.</text>
</comment>